<reference evidence="1 2" key="1">
    <citation type="journal article" date="2023" name="Sci. Data">
        <title>Genome assembly of the Korean intertidal mud-creeper Batillaria attramentaria.</title>
        <authorList>
            <person name="Patra A.K."/>
            <person name="Ho P.T."/>
            <person name="Jun S."/>
            <person name="Lee S.J."/>
            <person name="Kim Y."/>
            <person name="Won Y.J."/>
        </authorList>
    </citation>
    <scope>NUCLEOTIDE SEQUENCE [LARGE SCALE GENOMIC DNA]</scope>
    <source>
        <strain evidence="1">Wonlab-2016</strain>
    </source>
</reference>
<name>A0ABD0LZY8_9CAEN</name>
<evidence type="ECO:0000313" key="1">
    <source>
        <dbReference type="EMBL" id="KAK7505001.1"/>
    </source>
</evidence>
<keyword evidence="2" id="KW-1185">Reference proteome</keyword>
<dbReference type="Proteomes" id="UP001519460">
    <property type="component" value="Unassembled WGS sequence"/>
</dbReference>
<protein>
    <submittedName>
        <fullName evidence="1">Uncharacterized protein</fullName>
    </submittedName>
</protein>
<dbReference type="EMBL" id="JACVVK020000012">
    <property type="protein sequence ID" value="KAK7505001.1"/>
    <property type="molecule type" value="Genomic_DNA"/>
</dbReference>
<accession>A0ABD0LZY8</accession>
<gene>
    <name evidence="1" type="ORF">BaRGS_00003571</name>
</gene>
<sequence>MAEPAETNGAPPASAPSDYEKLIEEFEIQPETVEKLESLGITSLRSFSLLTPDLIDSNLSDISLGQRLLVKAAVESGSRLRRRQQQQDEFMGKSVVPTFTFDSTNQPPGTRYVVSVTTKDNQMVALPVTKETYEKCFIKGEMVSDEEDSGADYQRSMSFQNLPPARRRQRTCGPQALEHYGSQHTLQKIPRPDISRRGPRKRCHYCQKNLIRRDTRYYCPKCPGQPGLCRKGDCFTKYHLDEHRLVSILPDGNTDGQSVTKKCLECSNKGRQCDSSFHCPACPGKPGFCRTNNCFNTYHRSRYGENVTAAAHTSSVSLNTANTS</sequence>
<organism evidence="1 2">
    <name type="scientific">Batillaria attramentaria</name>
    <dbReference type="NCBI Taxonomy" id="370345"/>
    <lineage>
        <taxon>Eukaryota</taxon>
        <taxon>Metazoa</taxon>
        <taxon>Spiralia</taxon>
        <taxon>Lophotrochozoa</taxon>
        <taxon>Mollusca</taxon>
        <taxon>Gastropoda</taxon>
        <taxon>Caenogastropoda</taxon>
        <taxon>Sorbeoconcha</taxon>
        <taxon>Cerithioidea</taxon>
        <taxon>Batillariidae</taxon>
        <taxon>Batillaria</taxon>
    </lineage>
</organism>
<proteinExistence type="predicted"/>
<evidence type="ECO:0000313" key="2">
    <source>
        <dbReference type="Proteomes" id="UP001519460"/>
    </source>
</evidence>
<dbReference type="AlphaFoldDB" id="A0ABD0LZY8"/>
<comment type="caution">
    <text evidence="1">The sequence shown here is derived from an EMBL/GenBank/DDBJ whole genome shotgun (WGS) entry which is preliminary data.</text>
</comment>